<protein>
    <submittedName>
        <fullName evidence="1">Immunity 49 family protein</fullName>
    </submittedName>
</protein>
<dbReference type="EMBL" id="WBMT01000041">
    <property type="protein sequence ID" value="KAB2337892.1"/>
    <property type="molecule type" value="Genomic_DNA"/>
</dbReference>
<evidence type="ECO:0000313" key="2">
    <source>
        <dbReference type="Proteomes" id="UP000468735"/>
    </source>
</evidence>
<gene>
    <name evidence="1" type="ORF">F8566_49290</name>
</gene>
<dbReference type="RefSeq" id="WP_151571389.1">
    <property type="nucleotide sequence ID" value="NZ_WBMT01000041.1"/>
</dbReference>
<evidence type="ECO:0000313" key="1">
    <source>
        <dbReference type="EMBL" id="KAB2337892.1"/>
    </source>
</evidence>
<reference evidence="1 2" key="1">
    <citation type="submission" date="2019-09" db="EMBL/GenBank/DDBJ databases">
        <title>Actinomadura physcomitrii sp. nov., a novel actinomycete isolated from moss [Physcomitrium sphaericum (Ludw) Fuernr].</title>
        <authorList>
            <person name="Zhuang X."/>
            <person name="Liu C."/>
        </authorList>
    </citation>
    <scope>NUCLEOTIDE SEQUENCE [LARGE SCALE GENOMIC DNA]</scope>
    <source>
        <strain evidence="1 2">HMC1</strain>
    </source>
</reference>
<dbReference type="InterPro" id="IPR029074">
    <property type="entry name" value="Imm49"/>
</dbReference>
<name>A0A6H9Y662_9ACTN</name>
<dbReference type="Pfam" id="PF15575">
    <property type="entry name" value="Imm49"/>
    <property type="match status" value="1"/>
</dbReference>
<dbReference type="AlphaFoldDB" id="A0A6H9Y662"/>
<proteinExistence type="predicted"/>
<dbReference type="OrthoDB" id="4280744at2"/>
<dbReference type="Proteomes" id="UP000468735">
    <property type="component" value="Unassembled WGS sequence"/>
</dbReference>
<keyword evidence="2" id="KW-1185">Reference proteome</keyword>
<sequence length="309" mass="34019">MQEVMCHSVREQRITQALEDISGRTLGRWKWLRYGGLSLKSLQEMRDELLDHVAARTFEDPTLSTVPSRMVLRTAAECALGVLDLGTFPDGDFEISFPLIDKTLSSDDFEGFSFANAVDQAPTTKTWLDAFAMCLLSGAVWERDRVIGLLLRNDYAPAIRNGVPDSPLESLSDPPGLAEMDVLCGYLTNARGHLPRDWPSVTLRKPDVEERVEAARRLDALGTLTPDQQLLRVLLEDDQPAFERALAGRLVQHRESAAADAVPRSLLPVATIALAALAVQVHGWELGVRSGYLPEGLLRAPEGALRANI</sequence>
<organism evidence="1 2">
    <name type="scientific">Actinomadura rudentiformis</name>
    <dbReference type="NCBI Taxonomy" id="359158"/>
    <lineage>
        <taxon>Bacteria</taxon>
        <taxon>Bacillati</taxon>
        <taxon>Actinomycetota</taxon>
        <taxon>Actinomycetes</taxon>
        <taxon>Streptosporangiales</taxon>
        <taxon>Thermomonosporaceae</taxon>
        <taxon>Actinomadura</taxon>
    </lineage>
</organism>
<accession>A0A6H9Y662</accession>
<comment type="caution">
    <text evidence="1">The sequence shown here is derived from an EMBL/GenBank/DDBJ whole genome shotgun (WGS) entry which is preliminary data.</text>
</comment>